<dbReference type="InterPro" id="IPR051802">
    <property type="entry name" value="YfhM-like"/>
</dbReference>
<dbReference type="Pfam" id="PF17973">
    <property type="entry name" value="bMG10"/>
    <property type="match status" value="1"/>
</dbReference>
<reference evidence="8 9" key="1">
    <citation type="submission" date="2019-01" db="EMBL/GenBank/DDBJ databases">
        <title>Sinorhodobacter populi sp. nov. isolated from the symptomatic bark tissue of Populus euramericana canker.</title>
        <authorList>
            <person name="Xu G."/>
        </authorList>
    </citation>
    <scope>NUCLEOTIDE SEQUENCE [LARGE SCALE GENOMIC DNA]</scope>
    <source>
        <strain evidence="8 9">2D-5</strain>
    </source>
</reference>
<dbReference type="Pfam" id="PF07678">
    <property type="entry name" value="TED_complement"/>
    <property type="match status" value="1"/>
</dbReference>
<dbReference type="Gene3D" id="2.60.40.1930">
    <property type="match status" value="1"/>
</dbReference>
<keyword evidence="3" id="KW-0677">Repeat</keyword>
<dbReference type="Pfam" id="PF17962">
    <property type="entry name" value="bMG6"/>
    <property type="match status" value="1"/>
</dbReference>
<dbReference type="InterPro" id="IPR011626">
    <property type="entry name" value="Alpha-macroglobulin_TED"/>
</dbReference>
<dbReference type="SMART" id="SM01360">
    <property type="entry name" value="A2M"/>
    <property type="match status" value="1"/>
</dbReference>
<sequence length="1816" mass="192207">MRGFGGMRFILSLILLSGVMAPPVSAQERPPVPERRLSYADGVDLVGRDLSQIFDTSLRGCAAACLADAQCQAVTFNARNNSCFPKADVTGTAPYAGAVSGQVLTTDAGVLDRARARLGDLDFLPGENAQDAYGMARDMGLTYLTGFATPEQIEAELRAARARQDLDRAQELQGALIVLTDASERWTDFAALELARDGDGWRARLAAVNGYLRAASPAAQAEALNVLSRALERGGDTRAMIAALERAVALSPRADLAEALADAQGKYGFRITEHQIESDGASPRICAVFSEDLARSGTDYASFVQLPATGLSVEAEANRICVEGLSRGERHTLTFRKGLPDAAGDVLAKDVPITGYIRDRAPMVTFPGRAYILPRGADAGVPVNTVNATSVELRLLRVSDRNLVAAMRADYFATALDRWDQDDLSERMAEEVWKGSADVGMEMNREVTTRLPVQEVTGTLGAGVYALIARIPGENSYDNPPAMQWFVVSDLGMTSFSGTDGLTVAVRQLSDAAPAAGVQVTLVSRANAVIAEAVTDPEGVAHFDAALTAGNGNAAPALVSVTRGDDMSFLSLTDAEFDLSDRGVAGLPPAPPIDVFLTTDRGAYRAGETVNATILARDAEVQALPQVPMTAVLVRPDGVEYRRQLAAEAGAGGHVVSFPLLGSAPRGTWRLDVYADPKAYPLASSKLLVEDFLPEKIDFDLTLPEGVLTAEDIPQLAVDARYLFGAPGADLAIEGDVRLTAASALPGYEGFRFGRYDEPFSPVYDSLPPDATDEDGKALLDIPLPEAARMADRPLTARVILRLSDASGRPVERDVARPLMPAEPVIGIRPMFDDILPQGAEARFQVVALGPDVTPVALKAHWRLNRIERQYQWYALDGRWNWEPVIRRTRVAEGALDLDGTAPQEVAATTNWGEYELVVEADDPQSYAASSVSFDAGWFAPADVAASPDRLQMSLDKPAYRAGETAHLRIVAPADGVALVSVLSNRVISLQSVAVTAGENGVDLPVTEEWGAGAYVTASVIRPLAAQAPDRAPDRALGLGYAAVDPGARRLTASLQAPEASEPRAPLPVTLKVEGVAPGETAYATIAAVDVGILNLTAFKSPDPAAHYFGQRRLGVGLRDLYGRLIDGQAGAEGTLRSGGDAAAGTIDAPPPTEELVAYFSGPLTVGADGTVTTQFDMPSFNGTVRLMAVVWSQTGIGQATQDVLVRDPVVVSASVPRFLAPGDSSRLLLDLHHTSGPAGRMGIEVTSPGLTLGETPSEVTMADQGRAVIEVPLTAPAAEGVQEIRVALTTPDGKRLDKTLTVPVEANDPTLSRQSRFDLAPGQTFTFDADVFAGFRAGSARSILAAGPIARFDAPAVLAALDSYPYGCTEQVTSKAMPLLYLSSIATAMGLATPADLPERIDGAIARVLTNQDGSGAFGLWRPESGDGWLDAYVTDFLSRARRAGHEVPDQAFRSALDNLRNQVNYAPDFDRESNGGGALLAYQLMVLAREGAAAVGDLRYYADVKGDDFATPMAAAQLGAALASYGDPARADAMFARAGRMISAQATERAVWRVDYGSALRDRAAVLALAQEAGSTAIDSEAIGASVTQRLGQVPLSTQESVWVLMAASAMIDRPGAGGLTIDGQTPAGPVVSMIDAETAGRSVAIANGGAQPQTLTLTTLGVPEVAEPAGGNGWQIARSYYTTEGEPVDIAHVAQGTRLVTVVEVTPLGPQAARLMISDPLPAGFEIDNPNLIRGGDLAGLDWLDVLTNTRMTEFRQDRFLAAVDWQSDQPFRLAYIVRAVSPGTFRHPAASVEDMYRPEMRAHGDTSGVVIE</sequence>
<dbReference type="GO" id="GO:0006508">
    <property type="term" value="P:proteolysis"/>
    <property type="evidence" value="ECO:0007669"/>
    <property type="project" value="InterPro"/>
</dbReference>
<feature type="chain" id="PRO_5019188039" evidence="5">
    <location>
        <begin position="27"/>
        <end position="1816"/>
    </location>
</feature>
<dbReference type="SMART" id="SM01419">
    <property type="entry name" value="Thiol-ester_cl"/>
    <property type="match status" value="1"/>
</dbReference>
<dbReference type="GO" id="GO:0004866">
    <property type="term" value="F:endopeptidase inhibitor activity"/>
    <property type="evidence" value="ECO:0007669"/>
    <property type="project" value="InterPro"/>
</dbReference>
<dbReference type="InterPro" id="IPR041203">
    <property type="entry name" value="Bact_A2M_MG5"/>
</dbReference>
<accession>A0A443IWD5</accession>
<dbReference type="InterPro" id="IPR002890">
    <property type="entry name" value="MG2"/>
</dbReference>
<evidence type="ECO:0000256" key="2">
    <source>
        <dbReference type="ARBA" id="ARBA00022729"/>
    </source>
</evidence>
<dbReference type="CDD" id="cd01100">
    <property type="entry name" value="APPLE_Factor_XI_like"/>
    <property type="match status" value="1"/>
</dbReference>
<dbReference type="RefSeq" id="WP_128269627.1">
    <property type="nucleotide sequence ID" value="NZ_SAUW01000008.1"/>
</dbReference>
<name>A0A443IWD5_9RHOB</name>
<evidence type="ECO:0000259" key="7">
    <source>
        <dbReference type="SMART" id="SM01360"/>
    </source>
</evidence>
<feature type="signal peptide" evidence="5">
    <location>
        <begin position="1"/>
        <end position="26"/>
    </location>
</feature>
<keyword evidence="4" id="KW-1015">Disulfide bond</keyword>
<dbReference type="Pfam" id="PF11974">
    <property type="entry name" value="bMG3"/>
    <property type="match status" value="1"/>
</dbReference>
<evidence type="ECO:0000256" key="5">
    <source>
        <dbReference type="SAM" id="SignalP"/>
    </source>
</evidence>
<dbReference type="InterPro" id="IPR049120">
    <property type="entry name" value="A2M_bMG2"/>
</dbReference>
<keyword evidence="9" id="KW-1185">Reference proteome</keyword>
<dbReference type="InterPro" id="IPR041246">
    <property type="entry name" value="Bact_MG10"/>
</dbReference>
<dbReference type="InterPro" id="IPR000177">
    <property type="entry name" value="Apple"/>
</dbReference>
<evidence type="ECO:0000256" key="3">
    <source>
        <dbReference type="ARBA" id="ARBA00022737"/>
    </source>
</evidence>
<dbReference type="Pfam" id="PF21142">
    <property type="entry name" value="A2M_bMG2"/>
    <property type="match status" value="1"/>
</dbReference>
<organism evidence="8 9">
    <name type="scientific">Paenirhodobacter populi</name>
    <dbReference type="NCBI Taxonomy" id="2306993"/>
    <lineage>
        <taxon>Bacteria</taxon>
        <taxon>Pseudomonadati</taxon>
        <taxon>Pseudomonadota</taxon>
        <taxon>Alphaproteobacteria</taxon>
        <taxon>Rhodobacterales</taxon>
        <taxon>Rhodobacter group</taxon>
        <taxon>Paenirhodobacter</taxon>
    </lineage>
</organism>
<dbReference type="Proteomes" id="UP000285710">
    <property type="component" value="Unassembled WGS sequence"/>
</dbReference>
<dbReference type="InterPro" id="IPR041462">
    <property type="entry name" value="Bact_A2M_MG6"/>
</dbReference>
<dbReference type="InterPro" id="IPR001599">
    <property type="entry name" value="Macroglobln_a2"/>
</dbReference>
<dbReference type="InterPro" id="IPR026284">
    <property type="entry name" value="A2MG_proteobact"/>
</dbReference>
<dbReference type="PANTHER" id="PTHR40094">
    <property type="entry name" value="ALPHA-2-MACROGLOBULIN HOMOLOG"/>
    <property type="match status" value="1"/>
</dbReference>
<evidence type="ECO:0000256" key="4">
    <source>
        <dbReference type="ARBA" id="ARBA00023157"/>
    </source>
</evidence>
<dbReference type="GO" id="GO:0005615">
    <property type="term" value="C:extracellular space"/>
    <property type="evidence" value="ECO:0007669"/>
    <property type="project" value="InterPro"/>
</dbReference>
<feature type="domain" description="Alpha-2-macroglobulin bait region" evidence="6">
    <location>
        <begin position="951"/>
        <end position="1096"/>
    </location>
</feature>
<dbReference type="CDD" id="cd02891">
    <property type="entry name" value="A2M_like"/>
    <property type="match status" value="1"/>
</dbReference>
<comment type="similarity">
    <text evidence="1">Belongs to the protease inhibitor I39 (alpha-2-macroglobulin) family. Bacterial alpha-2-macroglobulin subfamily.</text>
</comment>
<evidence type="ECO:0000259" key="6">
    <source>
        <dbReference type="SMART" id="SM01359"/>
    </source>
</evidence>
<feature type="domain" description="Alpha-2-macroglobulin" evidence="7">
    <location>
        <begin position="1157"/>
        <end position="1246"/>
    </location>
</feature>
<dbReference type="EMBL" id="SAUW01000008">
    <property type="protein sequence ID" value="RWR12340.1"/>
    <property type="molecule type" value="Genomic_DNA"/>
</dbReference>
<dbReference type="InterPro" id="IPR003609">
    <property type="entry name" value="Pan_app"/>
</dbReference>
<dbReference type="Pfam" id="PF00207">
    <property type="entry name" value="A2M"/>
    <property type="match status" value="1"/>
</dbReference>
<dbReference type="InterPro" id="IPR008930">
    <property type="entry name" value="Terpenoid_cyclase/PrenylTrfase"/>
</dbReference>
<dbReference type="Pfam" id="PF01835">
    <property type="entry name" value="MG2"/>
    <property type="match status" value="1"/>
</dbReference>
<dbReference type="InterPro" id="IPR011625">
    <property type="entry name" value="A2M_N_BRD"/>
</dbReference>
<dbReference type="Pfam" id="PF17972">
    <property type="entry name" value="bMG5"/>
    <property type="match status" value="1"/>
</dbReference>
<keyword evidence="2 5" id="KW-0732">Signal</keyword>
<dbReference type="Pfam" id="PF07703">
    <property type="entry name" value="A2M_BRD"/>
    <property type="match status" value="1"/>
</dbReference>
<evidence type="ECO:0000256" key="1">
    <source>
        <dbReference type="ARBA" id="ARBA00010556"/>
    </source>
</evidence>
<dbReference type="PANTHER" id="PTHR40094:SF1">
    <property type="entry name" value="UBIQUITIN DOMAIN-CONTAINING PROTEIN"/>
    <property type="match status" value="1"/>
</dbReference>
<dbReference type="SMART" id="SM01359">
    <property type="entry name" value="A2M_N_2"/>
    <property type="match status" value="1"/>
</dbReference>
<gene>
    <name evidence="8" type="ORF">D2T33_09575</name>
</gene>
<comment type="caution">
    <text evidence="8">The sequence shown here is derived from an EMBL/GenBank/DDBJ whole genome shotgun (WGS) entry which is preliminary data.</text>
</comment>
<reference evidence="8 9" key="2">
    <citation type="submission" date="2019-01" db="EMBL/GenBank/DDBJ databases">
        <authorList>
            <person name="Li Y."/>
        </authorList>
    </citation>
    <scope>NUCLEOTIDE SEQUENCE [LARGE SCALE GENOMIC DNA]</scope>
    <source>
        <strain evidence="8 9">2D-5</strain>
    </source>
</reference>
<dbReference type="PIRSF" id="PIRSF038980">
    <property type="entry name" value="A2M_bac"/>
    <property type="match status" value="1"/>
</dbReference>
<dbReference type="InterPro" id="IPR047565">
    <property type="entry name" value="Alpha-macroglob_thiol-ester_cl"/>
</dbReference>
<protein>
    <submittedName>
        <fullName evidence="8">Alpha-2-macroglobulin family protein</fullName>
    </submittedName>
</protein>
<dbReference type="SUPFAM" id="SSF48239">
    <property type="entry name" value="Terpenoid cyclases/Protein prenyltransferases"/>
    <property type="match status" value="1"/>
</dbReference>
<evidence type="ECO:0000313" key="9">
    <source>
        <dbReference type="Proteomes" id="UP000285710"/>
    </source>
</evidence>
<evidence type="ECO:0000313" key="8">
    <source>
        <dbReference type="EMBL" id="RWR12340.1"/>
    </source>
</evidence>
<dbReference type="Pfam" id="PF00024">
    <property type="entry name" value="PAN_1"/>
    <property type="match status" value="1"/>
</dbReference>
<dbReference type="InterPro" id="IPR021868">
    <property type="entry name" value="Alpha_2_Macroglob_MG3"/>
</dbReference>
<dbReference type="Gene3D" id="3.50.4.10">
    <property type="entry name" value="Hepatocyte Growth Factor"/>
    <property type="match status" value="1"/>
</dbReference>
<proteinExistence type="inferred from homology"/>
<dbReference type="Gene3D" id="1.50.10.20">
    <property type="match status" value="1"/>
</dbReference>